<protein>
    <submittedName>
        <fullName evidence="1">Uncharacterized protein</fullName>
    </submittedName>
</protein>
<sequence length="132" mass="14685">MGNTTITTTTTISYKTLLIIITTTTTHMNTHLNHHHHHHHLHTLRYTTLPHPPFLCPFTHPSHMTQPAATPSAGSVTSPPPQPIYSTQGAADLGYDLWGASAKIHTALFLFSLLCASLIQKDLFKSTRFLFF</sequence>
<reference evidence="1 2" key="1">
    <citation type="submission" date="2019-05" db="EMBL/GenBank/DDBJ databases">
        <title>Another draft genome of Portunus trituberculatus and its Hox gene families provides insights of decapod evolution.</title>
        <authorList>
            <person name="Jeong J.-H."/>
            <person name="Song I."/>
            <person name="Kim S."/>
            <person name="Choi T."/>
            <person name="Kim D."/>
            <person name="Ryu S."/>
            <person name="Kim W."/>
        </authorList>
    </citation>
    <scope>NUCLEOTIDE SEQUENCE [LARGE SCALE GENOMIC DNA]</scope>
    <source>
        <tissue evidence="1">Muscle</tissue>
    </source>
</reference>
<accession>A0A5B7K8M1</accession>
<dbReference type="EMBL" id="VSRR010133756">
    <property type="protein sequence ID" value="MPD02917.1"/>
    <property type="molecule type" value="Genomic_DNA"/>
</dbReference>
<evidence type="ECO:0000313" key="2">
    <source>
        <dbReference type="Proteomes" id="UP000324222"/>
    </source>
</evidence>
<evidence type="ECO:0000313" key="1">
    <source>
        <dbReference type="EMBL" id="MPD02917.1"/>
    </source>
</evidence>
<dbReference type="Proteomes" id="UP000324222">
    <property type="component" value="Unassembled WGS sequence"/>
</dbReference>
<comment type="caution">
    <text evidence="1">The sequence shown here is derived from an EMBL/GenBank/DDBJ whole genome shotgun (WGS) entry which is preliminary data.</text>
</comment>
<organism evidence="1 2">
    <name type="scientific">Portunus trituberculatus</name>
    <name type="common">Swimming crab</name>
    <name type="synonym">Neptunus trituberculatus</name>
    <dbReference type="NCBI Taxonomy" id="210409"/>
    <lineage>
        <taxon>Eukaryota</taxon>
        <taxon>Metazoa</taxon>
        <taxon>Ecdysozoa</taxon>
        <taxon>Arthropoda</taxon>
        <taxon>Crustacea</taxon>
        <taxon>Multicrustacea</taxon>
        <taxon>Malacostraca</taxon>
        <taxon>Eumalacostraca</taxon>
        <taxon>Eucarida</taxon>
        <taxon>Decapoda</taxon>
        <taxon>Pleocyemata</taxon>
        <taxon>Brachyura</taxon>
        <taxon>Eubrachyura</taxon>
        <taxon>Portunoidea</taxon>
        <taxon>Portunidae</taxon>
        <taxon>Portuninae</taxon>
        <taxon>Portunus</taxon>
    </lineage>
</organism>
<gene>
    <name evidence="1" type="ORF">E2C01_098526</name>
</gene>
<name>A0A5B7K8M1_PORTR</name>
<proteinExistence type="predicted"/>
<dbReference type="AlphaFoldDB" id="A0A5B7K8M1"/>
<keyword evidence="2" id="KW-1185">Reference proteome</keyword>